<sequence length="592" mass="68392">MVDSYNCLRLDDRRVFHVEVYEDDDKQKFFEFGNNKKVQFEKLKVGQLAELISLDVDKSKLNTEDDIRKLGGVPMEFEYDFINYIKDEPSRNKIHIVAVVATTTTAGPSQQGVSQEEKPLTMERIIETANIIGNKDKPVITMYDYIERTHIQEFIRKKIEINLKAFENESSRLNDYQGNQHLGGSGTGKTRHGYETINIIKDLIQIKDGSFRPIHIFVQIFPESFLIRFDERPQRDPSLGRYPRNPSHVNSIGHYLALAIASYYFTKNYRQESLQYFKELVKSSTFDLITVLQAIQQSCSIDSQQPLLILLQLDEYQRCTGTAPIKLREYDNTGHLSVTDYNVYDIHMSPMDIENSLNFMDSCASELLRMKGPFDSVEQVKEIWKVLVDWAKQKFRLIIEKIDNTRYKAKAPLVLIASLVSHLELGFFDDIILDPFNRLDEESFPKFILHMHLITYRLADFIGVRQMTIEEIYFGCLLASNEKDYDDPKNPYTWNQLIDRKEVSVIADAKNDKKENVDVTTGRFIVLVVGVYKFSSATESGVPVHKPFTLEEFKKELKKATKGCECFIVMTIKNFLDEVSNLPSRVSGDLTT</sequence>
<dbReference type="EMBL" id="CAMKVN010002132">
    <property type="protein sequence ID" value="CAI2179710.1"/>
    <property type="molecule type" value="Genomic_DNA"/>
</dbReference>
<reference evidence="1" key="1">
    <citation type="submission" date="2022-08" db="EMBL/GenBank/DDBJ databases">
        <authorList>
            <person name="Kallberg Y."/>
            <person name="Tangrot J."/>
            <person name="Rosling A."/>
        </authorList>
    </citation>
    <scope>NUCLEOTIDE SEQUENCE</scope>
    <source>
        <strain evidence="1">Wild A</strain>
    </source>
</reference>
<evidence type="ECO:0000313" key="1">
    <source>
        <dbReference type="EMBL" id="CAI2179710.1"/>
    </source>
</evidence>
<dbReference type="Proteomes" id="UP001153678">
    <property type="component" value="Unassembled WGS sequence"/>
</dbReference>
<dbReference type="AlphaFoldDB" id="A0A9W4SSA5"/>
<protein>
    <submittedName>
        <fullName evidence="1">15464_t:CDS:1</fullName>
    </submittedName>
</protein>
<keyword evidence="2" id="KW-1185">Reference proteome</keyword>
<gene>
    <name evidence="1" type="ORF">FWILDA_LOCUS9224</name>
</gene>
<accession>A0A9W4SSA5</accession>
<comment type="caution">
    <text evidence="1">The sequence shown here is derived from an EMBL/GenBank/DDBJ whole genome shotgun (WGS) entry which is preliminary data.</text>
</comment>
<organism evidence="1 2">
    <name type="scientific">Funneliformis geosporum</name>
    <dbReference type="NCBI Taxonomy" id="1117311"/>
    <lineage>
        <taxon>Eukaryota</taxon>
        <taxon>Fungi</taxon>
        <taxon>Fungi incertae sedis</taxon>
        <taxon>Mucoromycota</taxon>
        <taxon>Glomeromycotina</taxon>
        <taxon>Glomeromycetes</taxon>
        <taxon>Glomerales</taxon>
        <taxon>Glomeraceae</taxon>
        <taxon>Funneliformis</taxon>
    </lineage>
</organism>
<proteinExistence type="predicted"/>
<evidence type="ECO:0000313" key="2">
    <source>
        <dbReference type="Proteomes" id="UP001153678"/>
    </source>
</evidence>
<name>A0A9W4SSA5_9GLOM</name>
<dbReference type="OrthoDB" id="2414530at2759"/>